<evidence type="ECO:0000313" key="2">
    <source>
        <dbReference type="Proteomes" id="UP001597083"/>
    </source>
</evidence>
<dbReference type="EMBL" id="JBHTIR010003869">
    <property type="protein sequence ID" value="MFD0855938.1"/>
    <property type="molecule type" value="Genomic_DNA"/>
</dbReference>
<gene>
    <name evidence="1" type="ORF">ACFQ07_27110</name>
</gene>
<comment type="caution">
    <text evidence="1">The sequence shown here is derived from an EMBL/GenBank/DDBJ whole genome shotgun (WGS) entry which is preliminary data.</text>
</comment>
<keyword evidence="2" id="KW-1185">Reference proteome</keyword>
<proteinExistence type="predicted"/>
<reference evidence="2" key="1">
    <citation type="journal article" date="2019" name="Int. J. Syst. Evol. Microbiol.">
        <title>The Global Catalogue of Microorganisms (GCM) 10K type strain sequencing project: providing services to taxonomists for standard genome sequencing and annotation.</title>
        <authorList>
            <consortium name="The Broad Institute Genomics Platform"/>
            <consortium name="The Broad Institute Genome Sequencing Center for Infectious Disease"/>
            <person name="Wu L."/>
            <person name="Ma J."/>
        </authorList>
    </citation>
    <scope>NUCLEOTIDE SEQUENCE [LARGE SCALE GENOMIC DNA]</scope>
    <source>
        <strain evidence="2">JCM 31696</strain>
    </source>
</reference>
<protein>
    <submittedName>
        <fullName evidence="1">Uncharacterized protein</fullName>
    </submittedName>
</protein>
<dbReference type="Proteomes" id="UP001597083">
    <property type="component" value="Unassembled WGS sequence"/>
</dbReference>
<organism evidence="1 2">
    <name type="scientific">Actinomadura adrarensis</name>
    <dbReference type="NCBI Taxonomy" id="1819600"/>
    <lineage>
        <taxon>Bacteria</taxon>
        <taxon>Bacillati</taxon>
        <taxon>Actinomycetota</taxon>
        <taxon>Actinomycetes</taxon>
        <taxon>Streptosporangiales</taxon>
        <taxon>Thermomonosporaceae</taxon>
        <taxon>Actinomadura</taxon>
    </lineage>
</organism>
<evidence type="ECO:0000313" key="1">
    <source>
        <dbReference type="EMBL" id="MFD0855938.1"/>
    </source>
</evidence>
<feature type="non-terminal residue" evidence="1">
    <location>
        <position position="1"/>
    </location>
</feature>
<name>A0ABW3CNH8_9ACTN</name>
<sequence>EVAGFALPASPRAPYIFDAGETFGGAITVEDGLSDEALGLIWDVRAGWLAGPKVAGSWVQNPTDLGIGVAPPPQVVVAAVRQISQEGRVRVSYPRVKGVYPATLLVPYAQNGAVTTP</sequence>
<accession>A0ABW3CNH8</accession>